<name>A0ABD2AYL3_VESMC</name>
<feature type="region of interest" description="Disordered" evidence="1">
    <location>
        <begin position="122"/>
        <end position="197"/>
    </location>
</feature>
<evidence type="ECO:0000256" key="1">
    <source>
        <dbReference type="SAM" id="MobiDB-lite"/>
    </source>
</evidence>
<evidence type="ECO:0000313" key="3">
    <source>
        <dbReference type="Proteomes" id="UP001607303"/>
    </source>
</evidence>
<sequence>MALKKSVEQRGKVNGRFKGMQLHVSDLNVSYDMTQLVVPTQNGRCSSHPRGSDFNTEIAGRLVLENFLKDGMWLRFIQEACSNPPCGLFRLVDRTKAHDREHVLFIGITPENVESFNEFLADHEDNNNNNNNNNNKDDDDDNNDDDNDDEKEVDPVSLSYESHPSSIVLSPRLDGPPGNGTMPRGGSLPCKRGETTASDRKFEAALTLEKIEDKDKDKSLERIDVELVWYQGGIVPPAPGASLERSDVVHE</sequence>
<protein>
    <submittedName>
        <fullName evidence="2">Uncharacterized protein</fullName>
    </submittedName>
</protein>
<dbReference type="AlphaFoldDB" id="A0ABD2AYL3"/>
<dbReference type="EMBL" id="JAYRBN010000112">
    <property type="protein sequence ID" value="KAL2724805.1"/>
    <property type="molecule type" value="Genomic_DNA"/>
</dbReference>
<evidence type="ECO:0000313" key="2">
    <source>
        <dbReference type="EMBL" id="KAL2724805.1"/>
    </source>
</evidence>
<proteinExistence type="predicted"/>
<organism evidence="2 3">
    <name type="scientific">Vespula maculifrons</name>
    <name type="common">Eastern yellow jacket</name>
    <name type="synonym">Wasp</name>
    <dbReference type="NCBI Taxonomy" id="7453"/>
    <lineage>
        <taxon>Eukaryota</taxon>
        <taxon>Metazoa</taxon>
        <taxon>Ecdysozoa</taxon>
        <taxon>Arthropoda</taxon>
        <taxon>Hexapoda</taxon>
        <taxon>Insecta</taxon>
        <taxon>Pterygota</taxon>
        <taxon>Neoptera</taxon>
        <taxon>Endopterygota</taxon>
        <taxon>Hymenoptera</taxon>
        <taxon>Apocrita</taxon>
        <taxon>Aculeata</taxon>
        <taxon>Vespoidea</taxon>
        <taxon>Vespidae</taxon>
        <taxon>Vespinae</taxon>
        <taxon>Vespula</taxon>
    </lineage>
</organism>
<accession>A0ABD2AYL3</accession>
<feature type="compositionally biased region" description="Polar residues" evidence="1">
    <location>
        <begin position="159"/>
        <end position="168"/>
    </location>
</feature>
<reference evidence="2 3" key="1">
    <citation type="journal article" date="2024" name="Ann. Entomol. Soc. Am.">
        <title>Genomic analyses of the southern and eastern yellowjacket wasps (Hymenoptera: Vespidae) reveal evolutionary signatures of social life.</title>
        <authorList>
            <person name="Catto M.A."/>
            <person name="Caine P.B."/>
            <person name="Orr S.E."/>
            <person name="Hunt B.G."/>
            <person name="Goodisman M.A.D."/>
        </authorList>
    </citation>
    <scope>NUCLEOTIDE SEQUENCE [LARGE SCALE GENOMIC DNA]</scope>
    <source>
        <strain evidence="2">232</strain>
        <tissue evidence="2">Head and thorax</tissue>
    </source>
</reference>
<dbReference type="Proteomes" id="UP001607303">
    <property type="component" value="Unassembled WGS sequence"/>
</dbReference>
<keyword evidence="3" id="KW-1185">Reference proteome</keyword>
<gene>
    <name evidence="2" type="ORF">V1477_018666</name>
</gene>
<comment type="caution">
    <text evidence="2">The sequence shown here is derived from an EMBL/GenBank/DDBJ whole genome shotgun (WGS) entry which is preliminary data.</text>
</comment>
<feature type="compositionally biased region" description="Acidic residues" evidence="1">
    <location>
        <begin position="137"/>
        <end position="152"/>
    </location>
</feature>